<keyword evidence="3" id="KW-1185">Reference proteome</keyword>
<keyword evidence="1" id="KW-0472">Membrane</keyword>
<gene>
    <name evidence="2" type="ORF">JOF45_000379</name>
</gene>
<evidence type="ECO:0000313" key="3">
    <source>
        <dbReference type="Proteomes" id="UP001519331"/>
    </source>
</evidence>
<keyword evidence="1" id="KW-0812">Transmembrane</keyword>
<accession>A0ABS4SZP4</accession>
<dbReference type="EMBL" id="JAGINX010000001">
    <property type="protein sequence ID" value="MBP2317360.1"/>
    <property type="molecule type" value="Genomic_DNA"/>
</dbReference>
<feature type="transmembrane region" description="Helical" evidence="1">
    <location>
        <begin position="7"/>
        <end position="25"/>
    </location>
</feature>
<dbReference type="Proteomes" id="UP001519331">
    <property type="component" value="Unassembled WGS sequence"/>
</dbReference>
<comment type="caution">
    <text evidence="2">The sequence shown here is derived from an EMBL/GenBank/DDBJ whole genome shotgun (WGS) entry which is preliminary data.</text>
</comment>
<proteinExistence type="predicted"/>
<feature type="transmembrane region" description="Helical" evidence="1">
    <location>
        <begin position="31"/>
        <end position="48"/>
    </location>
</feature>
<reference evidence="2 3" key="1">
    <citation type="submission" date="2021-03" db="EMBL/GenBank/DDBJ databases">
        <title>Sequencing the genomes of 1000 actinobacteria strains.</title>
        <authorList>
            <person name="Klenk H.-P."/>
        </authorList>
    </citation>
    <scope>NUCLEOTIDE SEQUENCE [LARGE SCALE GENOMIC DNA]</scope>
    <source>
        <strain evidence="2 3">DSM 12544</strain>
    </source>
</reference>
<evidence type="ECO:0000313" key="2">
    <source>
        <dbReference type="EMBL" id="MBP2317360.1"/>
    </source>
</evidence>
<keyword evidence="1" id="KW-1133">Transmembrane helix</keyword>
<protein>
    <submittedName>
        <fullName evidence="2">Uncharacterized protein</fullName>
    </submittedName>
</protein>
<organism evidence="2 3">
    <name type="scientific">Nesterenkonia lacusekhoensis</name>
    <dbReference type="NCBI Taxonomy" id="150832"/>
    <lineage>
        <taxon>Bacteria</taxon>
        <taxon>Bacillati</taxon>
        <taxon>Actinomycetota</taxon>
        <taxon>Actinomycetes</taxon>
        <taxon>Micrococcales</taxon>
        <taxon>Micrococcaceae</taxon>
        <taxon>Nesterenkonia</taxon>
    </lineage>
</organism>
<evidence type="ECO:0000256" key="1">
    <source>
        <dbReference type="SAM" id="Phobius"/>
    </source>
</evidence>
<name>A0ABS4SZP4_9MICC</name>
<sequence>MSQTLNFQNLLGLSATVLGVLFIALTQTSEAAIFGIVLLSIGISALLPEPQKETTT</sequence>
<dbReference type="RefSeq" id="WP_210047540.1">
    <property type="nucleotide sequence ID" value="NZ_JAGINX010000001.1"/>
</dbReference>